<proteinExistence type="predicted"/>
<evidence type="ECO:0000313" key="4">
    <source>
        <dbReference type="EMBL" id="GAA2221381.1"/>
    </source>
</evidence>
<dbReference type="InterPro" id="IPR025110">
    <property type="entry name" value="AMP-bd_C"/>
</dbReference>
<dbReference type="InterPro" id="IPR006162">
    <property type="entry name" value="Ppantetheine_attach_site"/>
</dbReference>
<dbReference type="PANTHER" id="PTHR45527:SF1">
    <property type="entry name" value="FATTY ACID SYNTHASE"/>
    <property type="match status" value="1"/>
</dbReference>
<evidence type="ECO:0000256" key="1">
    <source>
        <dbReference type="ARBA" id="ARBA00022450"/>
    </source>
</evidence>
<evidence type="ECO:0000259" key="3">
    <source>
        <dbReference type="PROSITE" id="PS50075"/>
    </source>
</evidence>
<sequence>MVRAQQHAVRLRLTESARAELVEERFAGAGDVPHLRVVDVPSSTAEPGAPDLWCGEAARAGDGVHALLLRRPDGSADLVVVAPRALLDTAGLRRLVCELADGNQEAVSAEFKRIADAPVRTPSTEHGAPPGWGFGQGDGDRSATAWAVLPPDAPADDTRLRTALAVTLRRYADDDTDEIVLGSDEGAVAVRVNGTLDEVYRQPHPFVDAPVVAGTLPGGDGEPLREGEAYLPSLAPVFPLTFSLARRADRRLWLRCDHLLSHAGPATGEQLARHVAHVYGQSSTAPRTPAADPKLFDDGERDRIVRLGRSLPASPASAETVHEAFARVVASAPDAVAVSDDDVRLTYAQLDHLADMFAAGLRARGVRPGDRVGVCLDRSAELVAVLLGVLKAGAAYVPADPAYPAERVSRMRATTAAHLLVTRRPDLARGGHRLATPDQLLEDAHASDAPGGQHGTGDTGTAYVIFTSGSTGRPKGVAVPHGNVLSLVQATRADFGLGAADVWTFFHSSAFDFSVWEIWGCLLTGGRLVVVPHLTSREPDRFRDLMVTHGVTVLSQTPSALANLLSVDHTGLAVRLVILGGEPLDARMLLPWFDAYPDDRCRVVNMFGITETTVHVTAQTVTRELALGATRSVGAPLPGWHVYVLDPEGRLLPPGVAGEICVGGAGVAHGYVGQPDLTAERFVPDPYHGGRMYRSGDRGRLRPDGALEHLGRLDNQVKIRGFRIELDEIRAVLLENGAVRAAAVVVGSTDGGGSSGLRLDAYVVLDGGDVRSVREHAAAVLPDYMVPATVTEVDALPLTTSGKVDVARLPSPEMTKGAAEDATPTADDELAAWLQELWSRLLGFPVGLDDDFFEAGGNSMVAVKSSAAMRAEGIPTLRLREFYRHPTIRQVVAALKAADR</sequence>
<dbReference type="Gene3D" id="3.40.50.12780">
    <property type="entry name" value="N-terminal domain of ligase-like"/>
    <property type="match status" value="1"/>
</dbReference>
<dbReference type="InterPro" id="IPR009081">
    <property type="entry name" value="PP-bd_ACP"/>
</dbReference>
<dbReference type="InterPro" id="IPR036736">
    <property type="entry name" value="ACP-like_sf"/>
</dbReference>
<dbReference type="Gene3D" id="3.30.300.30">
    <property type="match status" value="1"/>
</dbReference>
<evidence type="ECO:0000256" key="2">
    <source>
        <dbReference type="ARBA" id="ARBA00022553"/>
    </source>
</evidence>
<dbReference type="PANTHER" id="PTHR45527">
    <property type="entry name" value="NONRIBOSOMAL PEPTIDE SYNTHETASE"/>
    <property type="match status" value="1"/>
</dbReference>
<gene>
    <name evidence="4" type="ORF">GCM10010104_09530</name>
</gene>
<accession>A0ABN3D616</accession>
<keyword evidence="2" id="KW-0597">Phosphoprotein</keyword>
<dbReference type="PROSITE" id="PS00012">
    <property type="entry name" value="PHOSPHOPANTETHEINE"/>
    <property type="match status" value="1"/>
</dbReference>
<dbReference type="InterPro" id="IPR010071">
    <property type="entry name" value="AA_adenyl_dom"/>
</dbReference>
<protein>
    <recommendedName>
        <fullName evidence="3">Carrier domain-containing protein</fullName>
    </recommendedName>
</protein>
<dbReference type="PROSITE" id="PS50075">
    <property type="entry name" value="CARRIER"/>
    <property type="match status" value="1"/>
</dbReference>
<dbReference type="Gene3D" id="1.10.1200.10">
    <property type="entry name" value="ACP-like"/>
    <property type="match status" value="1"/>
</dbReference>
<keyword evidence="5" id="KW-1185">Reference proteome</keyword>
<dbReference type="NCBIfam" id="TIGR01733">
    <property type="entry name" value="AA-adenyl-dom"/>
    <property type="match status" value="1"/>
</dbReference>
<keyword evidence="1" id="KW-0596">Phosphopantetheine</keyword>
<name>A0ABN3D616_9ACTN</name>
<dbReference type="InterPro" id="IPR020845">
    <property type="entry name" value="AMP-binding_CS"/>
</dbReference>
<dbReference type="Proteomes" id="UP001501474">
    <property type="component" value="Unassembled WGS sequence"/>
</dbReference>
<dbReference type="Pfam" id="PF00550">
    <property type="entry name" value="PP-binding"/>
    <property type="match status" value="1"/>
</dbReference>
<feature type="domain" description="Carrier" evidence="3">
    <location>
        <begin position="820"/>
        <end position="899"/>
    </location>
</feature>
<dbReference type="RefSeq" id="WP_234850174.1">
    <property type="nucleotide sequence ID" value="NZ_BAAART010000021.1"/>
</dbReference>
<comment type="caution">
    <text evidence="4">The sequence shown here is derived from an EMBL/GenBank/DDBJ whole genome shotgun (WGS) entry which is preliminary data.</text>
</comment>
<evidence type="ECO:0000313" key="5">
    <source>
        <dbReference type="Proteomes" id="UP001501474"/>
    </source>
</evidence>
<organism evidence="4 5">
    <name type="scientific">Streptomyces indiaensis</name>
    <dbReference type="NCBI Taxonomy" id="284033"/>
    <lineage>
        <taxon>Bacteria</taxon>
        <taxon>Bacillati</taxon>
        <taxon>Actinomycetota</taxon>
        <taxon>Actinomycetes</taxon>
        <taxon>Kitasatosporales</taxon>
        <taxon>Streptomycetaceae</taxon>
        <taxon>Streptomyces</taxon>
    </lineage>
</organism>
<dbReference type="InterPro" id="IPR000873">
    <property type="entry name" value="AMP-dep_synth/lig_dom"/>
</dbReference>
<dbReference type="SUPFAM" id="SSF47336">
    <property type="entry name" value="ACP-like"/>
    <property type="match status" value="1"/>
</dbReference>
<dbReference type="InterPro" id="IPR045851">
    <property type="entry name" value="AMP-bd_C_sf"/>
</dbReference>
<dbReference type="Pfam" id="PF00501">
    <property type="entry name" value="AMP-binding"/>
    <property type="match status" value="1"/>
</dbReference>
<dbReference type="SUPFAM" id="SSF56801">
    <property type="entry name" value="Acetyl-CoA synthetase-like"/>
    <property type="match status" value="1"/>
</dbReference>
<dbReference type="PROSITE" id="PS00455">
    <property type="entry name" value="AMP_BINDING"/>
    <property type="match status" value="1"/>
</dbReference>
<dbReference type="InterPro" id="IPR042099">
    <property type="entry name" value="ANL_N_sf"/>
</dbReference>
<dbReference type="Pfam" id="PF13193">
    <property type="entry name" value="AMP-binding_C"/>
    <property type="match status" value="1"/>
</dbReference>
<dbReference type="EMBL" id="BAAART010000021">
    <property type="protein sequence ID" value="GAA2221381.1"/>
    <property type="molecule type" value="Genomic_DNA"/>
</dbReference>
<reference evidence="4 5" key="1">
    <citation type="journal article" date="2019" name="Int. J. Syst. Evol. Microbiol.">
        <title>The Global Catalogue of Microorganisms (GCM) 10K type strain sequencing project: providing services to taxonomists for standard genome sequencing and annotation.</title>
        <authorList>
            <consortium name="The Broad Institute Genomics Platform"/>
            <consortium name="The Broad Institute Genome Sequencing Center for Infectious Disease"/>
            <person name="Wu L."/>
            <person name="Ma J."/>
        </authorList>
    </citation>
    <scope>NUCLEOTIDE SEQUENCE [LARGE SCALE GENOMIC DNA]</scope>
    <source>
        <strain evidence="4 5">JCM 3053</strain>
    </source>
</reference>